<feature type="domain" description="CdaR GGDEF-like" evidence="3">
    <location>
        <begin position="258"/>
        <end position="373"/>
    </location>
</feature>
<name>A0A495VZ29_9PSEU</name>
<evidence type="ECO:0000259" key="3">
    <source>
        <dbReference type="Pfam" id="PF17853"/>
    </source>
</evidence>
<dbReference type="PANTHER" id="PTHR33744">
    <property type="entry name" value="CARBOHYDRATE DIACID REGULATOR"/>
    <property type="match status" value="1"/>
</dbReference>
<feature type="domain" description="PucR C-terminal helix-turn-helix" evidence="2">
    <location>
        <begin position="423"/>
        <end position="479"/>
    </location>
</feature>
<dbReference type="Proteomes" id="UP000282084">
    <property type="component" value="Unassembled WGS sequence"/>
</dbReference>
<evidence type="ECO:0000313" key="5">
    <source>
        <dbReference type="Proteomes" id="UP000282084"/>
    </source>
</evidence>
<evidence type="ECO:0000256" key="1">
    <source>
        <dbReference type="ARBA" id="ARBA00006754"/>
    </source>
</evidence>
<comment type="caution">
    <text evidence="4">The sequence shown here is derived from an EMBL/GenBank/DDBJ whole genome shotgun (WGS) entry which is preliminary data.</text>
</comment>
<dbReference type="InterPro" id="IPR025736">
    <property type="entry name" value="PucR_C-HTH_dom"/>
</dbReference>
<dbReference type="OrthoDB" id="3190266at2"/>
<dbReference type="Pfam" id="PF13556">
    <property type="entry name" value="HTH_30"/>
    <property type="match status" value="1"/>
</dbReference>
<organism evidence="4 5">
    <name type="scientific">Saccharothrix australiensis</name>
    <dbReference type="NCBI Taxonomy" id="2072"/>
    <lineage>
        <taxon>Bacteria</taxon>
        <taxon>Bacillati</taxon>
        <taxon>Actinomycetota</taxon>
        <taxon>Actinomycetes</taxon>
        <taxon>Pseudonocardiales</taxon>
        <taxon>Pseudonocardiaceae</taxon>
        <taxon>Saccharothrix</taxon>
    </lineage>
</organism>
<dbReference type="RefSeq" id="WP_121006359.1">
    <property type="nucleotide sequence ID" value="NZ_RBXO01000001.1"/>
</dbReference>
<comment type="similarity">
    <text evidence="1">Belongs to the CdaR family.</text>
</comment>
<proteinExistence type="inferred from homology"/>
<evidence type="ECO:0000259" key="2">
    <source>
        <dbReference type="Pfam" id="PF13556"/>
    </source>
</evidence>
<sequence>MSSRVREELSVAELVHYGPLGRARALVTADLDRRVSVVELVGELDQVRRCRPHTAIVLHHAAAHGVWAVESALRLAWERGASCVVAPEDVGVPASTVQLAERLRVALFTVSDDPARYALDLAGAIASPSAARAVLTARCAELFGERGGLRGIVGVVNAEVPGVSAALLGTDGRVLAGRSAAATDPVLRVPVPGPDGRPWAELVARLSTDSPGRVEVVRTILQLARAPLAAAVARSRLALADRVAKDQLILAALLRDEPSPEAEQAAADAGWRPTGNHVAVALRAEGVPVADATPGLVAHWQETFHTRPLIPTADGWVTWWTGDEVTPGGVARAVERGLSRLSAPVALAAGVGRAGRDLPGLRRSLTEAGLAAALAGRVEGSRVQCFADLGPRVVLACLPVAEVAAAAGVALREVVESPDGRTLVATIAAVLDCGGSTGQAGARLGVHRNTVIGRLDRLRAKGIDLDVPERRLALHIACYALLNAQPPSR</sequence>
<dbReference type="AlphaFoldDB" id="A0A495VZ29"/>
<dbReference type="EMBL" id="RBXO01000001">
    <property type="protein sequence ID" value="RKT54606.1"/>
    <property type="molecule type" value="Genomic_DNA"/>
</dbReference>
<evidence type="ECO:0000313" key="4">
    <source>
        <dbReference type="EMBL" id="RKT54606.1"/>
    </source>
</evidence>
<keyword evidence="5" id="KW-1185">Reference proteome</keyword>
<dbReference type="InterPro" id="IPR041522">
    <property type="entry name" value="CdaR_GGDEF"/>
</dbReference>
<dbReference type="Gene3D" id="1.10.10.2840">
    <property type="entry name" value="PucR C-terminal helix-turn-helix domain"/>
    <property type="match status" value="1"/>
</dbReference>
<gene>
    <name evidence="4" type="ORF">C8E97_3252</name>
</gene>
<accession>A0A495VZ29</accession>
<protein>
    <submittedName>
        <fullName evidence="4">PucR-like helix-turn-helix protein</fullName>
    </submittedName>
</protein>
<dbReference type="Pfam" id="PF17853">
    <property type="entry name" value="GGDEF_2"/>
    <property type="match status" value="1"/>
</dbReference>
<reference evidence="4 5" key="1">
    <citation type="submission" date="2018-10" db="EMBL/GenBank/DDBJ databases">
        <title>Sequencing the genomes of 1000 actinobacteria strains.</title>
        <authorList>
            <person name="Klenk H.-P."/>
        </authorList>
    </citation>
    <scope>NUCLEOTIDE SEQUENCE [LARGE SCALE GENOMIC DNA]</scope>
    <source>
        <strain evidence="4 5">DSM 43800</strain>
    </source>
</reference>
<dbReference type="InterPro" id="IPR051448">
    <property type="entry name" value="CdaR-like_regulators"/>
</dbReference>
<dbReference type="InterPro" id="IPR042070">
    <property type="entry name" value="PucR_C-HTH_sf"/>
</dbReference>
<dbReference type="PANTHER" id="PTHR33744:SF7">
    <property type="entry name" value="PUCR FAMILY TRANSCRIPTIONAL REGULATOR"/>
    <property type="match status" value="1"/>
</dbReference>